<dbReference type="EMBL" id="CP139781">
    <property type="protein sequence ID" value="WRQ89418.1"/>
    <property type="molecule type" value="Genomic_DNA"/>
</dbReference>
<accession>A0ABZ1CD56</accession>
<name>A0ABZ1CD56_9BACT</name>
<reference evidence="1 2" key="2">
    <citation type="submission" date="2023-12" db="EMBL/GenBank/DDBJ databases">
        <title>Description of an unclassified Opitutus bacterium of Verrucomicrobiota.</title>
        <authorList>
            <person name="Zhang D.-F."/>
        </authorList>
    </citation>
    <scope>NUCLEOTIDE SEQUENCE [LARGE SCALE GENOMIC DNA]</scope>
    <source>
        <strain evidence="1 2">WL0086</strain>
    </source>
</reference>
<proteinExistence type="predicted"/>
<sequence>MALIKSFTLPNGVTADYLRYRRTDCWDREAKVACFLFDLWLNKAQTLVADAQPVAPMAFRLQVTGATFDTWFSNAALESADLIPHIYAAAKALPVDHWAGSGVLLSDAVDDI</sequence>
<evidence type="ECO:0000313" key="2">
    <source>
        <dbReference type="Proteomes" id="UP000738431"/>
    </source>
</evidence>
<dbReference type="RefSeq" id="WP_221029891.1">
    <property type="nucleotide sequence ID" value="NZ_CP139781.1"/>
</dbReference>
<organism evidence="1 2">
    <name type="scientific">Actomonas aquatica</name>
    <dbReference type="NCBI Taxonomy" id="2866162"/>
    <lineage>
        <taxon>Bacteria</taxon>
        <taxon>Pseudomonadati</taxon>
        <taxon>Verrucomicrobiota</taxon>
        <taxon>Opitutia</taxon>
        <taxon>Opitutales</taxon>
        <taxon>Opitutaceae</taxon>
        <taxon>Actomonas</taxon>
    </lineage>
</organism>
<evidence type="ECO:0000313" key="1">
    <source>
        <dbReference type="EMBL" id="WRQ89418.1"/>
    </source>
</evidence>
<dbReference type="Proteomes" id="UP000738431">
    <property type="component" value="Chromosome"/>
</dbReference>
<reference evidence="1 2" key="1">
    <citation type="submission" date="2021-08" db="EMBL/GenBank/DDBJ databases">
        <authorList>
            <person name="Zhang D."/>
            <person name="Zhang A."/>
            <person name="Wang L."/>
        </authorList>
    </citation>
    <scope>NUCLEOTIDE SEQUENCE [LARGE SCALE GENOMIC DNA]</scope>
    <source>
        <strain evidence="1 2">WL0086</strain>
    </source>
</reference>
<protein>
    <submittedName>
        <fullName evidence="1">Uncharacterized protein</fullName>
    </submittedName>
</protein>
<gene>
    <name evidence="1" type="ORF">K1X11_008350</name>
</gene>
<keyword evidence="2" id="KW-1185">Reference proteome</keyword>